<name>A0A1A9VIZ4_GLOAU</name>
<dbReference type="EnsemblMetazoa" id="GAUT038937-RA">
    <property type="protein sequence ID" value="GAUT038937-PA"/>
    <property type="gene ID" value="GAUT038937"/>
</dbReference>
<evidence type="ECO:0000313" key="1">
    <source>
        <dbReference type="EnsemblMetazoa" id="GAUT038937-PA"/>
    </source>
</evidence>
<dbReference type="VEuPathDB" id="VectorBase:GAUT038937"/>
<accession>A0A1A9VIZ4</accession>
<proteinExistence type="predicted"/>
<dbReference type="AlphaFoldDB" id="A0A1A9VIZ4"/>
<evidence type="ECO:0000313" key="2">
    <source>
        <dbReference type="Proteomes" id="UP000078200"/>
    </source>
</evidence>
<protein>
    <submittedName>
        <fullName evidence="1">Uncharacterized protein</fullName>
    </submittedName>
</protein>
<sequence>MGITKNSTTTIWESASRPLIVRSVWLESSKLRPKLQRHFLLDFVEPNRSLSALKLINQSLVRQRKENLNRLLPTGYTDLEYLHTSCESEDDFVLIDTAKAKLHEPFKTLSNKASSWPKERYRKRWPLLRQKVSSSSYSKGRRNNEIREIISRRSSLQDFPEKQITVDECLAERVLNWLDLAKKSDYLPYAKCRKIREMEKIYNNNNNNNNKRDSLQQKPKNARDIHFSARRERSKAVKQITIIFNREGRPVRVDPLMRNIELCTLSQNPRITKRLTSTSASARLYQSTQGTTCVKSAIPAMRRRLDTVADLATNQLQRRLQEDYQISLTQVAAMPGNGKRCRETKKQLHVFMPSLSKKVVSNVSQCGSPEDALSELSHNFSQICNI</sequence>
<keyword evidence="2" id="KW-1185">Reference proteome</keyword>
<dbReference type="Proteomes" id="UP000078200">
    <property type="component" value="Unassembled WGS sequence"/>
</dbReference>
<organism evidence="1 2">
    <name type="scientific">Glossina austeni</name>
    <name type="common">Savannah tsetse fly</name>
    <dbReference type="NCBI Taxonomy" id="7395"/>
    <lineage>
        <taxon>Eukaryota</taxon>
        <taxon>Metazoa</taxon>
        <taxon>Ecdysozoa</taxon>
        <taxon>Arthropoda</taxon>
        <taxon>Hexapoda</taxon>
        <taxon>Insecta</taxon>
        <taxon>Pterygota</taxon>
        <taxon>Neoptera</taxon>
        <taxon>Endopterygota</taxon>
        <taxon>Diptera</taxon>
        <taxon>Brachycera</taxon>
        <taxon>Muscomorpha</taxon>
        <taxon>Hippoboscoidea</taxon>
        <taxon>Glossinidae</taxon>
        <taxon>Glossina</taxon>
    </lineage>
</organism>
<reference evidence="1" key="1">
    <citation type="submission" date="2020-05" db="UniProtKB">
        <authorList>
            <consortium name="EnsemblMetazoa"/>
        </authorList>
    </citation>
    <scope>IDENTIFICATION</scope>
    <source>
        <strain evidence="1">TTRI</strain>
    </source>
</reference>